<comment type="similarity">
    <text evidence="2">Belongs to the YajC family.</text>
</comment>
<evidence type="ECO:0000256" key="6">
    <source>
        <dbReference type="ARBA" id="ARBA00022927"/>
    </source>
</evidence>
<feature type="signal peptide" evidence="11">
    <location>
        <begin position="1"/>
        <end position="17"/>
    </location>
</feature>
<comment type="caution">
    <text evidence="12">The sequence shown here is derived from an EMBL/GenBank/DDBJ whole genome shotgun (WGS) entry which is preliminary data.</text>
</comment>
<evidence type="ECO:0000256" key="3">
    <source>
        <dbReference type="ARBA" id="ARBA00022448"/>
    </source>
</evidence>
<evidence type="ECO:0000256" key="11">
    <source>
        <dbReference type="SAM" id="SignalP"/>
    </source>
</evidence>
<dbReference type="SMART" id="SM01323">
    <property type="entry name" value="YajC"/>
    <property type="match status" value="1"/>
</dbReference>
<accession>A0A2A4WXD1</accession>
<dbReference type="Pfam" id="PF02699">
    <property type="entry name" value="YajC"/>
    <property type="match status" value="1"/>
</dbReference>
<keyword evidence="3" id="KW-0813">Transport</keyword>
<keyword evidence="7 10" id="KW-1133">Transmembrane helix</keyword>
<dbReference type="EMBL" id="NVUK01000057">
    <property type="protein sequence ID" value="PCI75078.1"/>
    <property type="molecule type" value="Genomic_DNA"/>
</dbReference>
<reference evidence="13" key="1">
    <citation type="submission" date="2017-08" db="EMBL/GenBank/DDBJ databases">
        <title>A dynamic microbial community with high functional redundancy inhabits the cold, oxic subseafloor aquifer.</title>
        <authorList>
            <person name="Tully B.J."/>
            <person name="Wheat C.G."/>
            <person name="Glazer B.T."/>
            <person name="Huber J.A."/>
        </authorList>
    </citation>
    <scope>NUCLEOTIDE SEQUENCE [LARGE SCALE GENOMIC DNA]</scope>
</reference>
<keyword evidence="9 10" id="KW-0472">Membrane</keyword>
<dbReference type="AlphaFoldDB" id="A0A2A4WXD1"/>
<evidence type="ECO:0000313" key="13">
    <source>
        <dbReference type="Proteomes" id="UP000218775"/>
    </source>
</evidence>
<evidence type="ECO:0000256" key="1">
    <source>
        <dbReference type="ARBA" id="ARBA00004162"/>
    </source>
</evidence>
<dbReference type="GO" id="GO:0005886">
    <property type="term" value="C:plasma membrane"/>
    <property type="evidence" value="ECO:0007669"/>
    <property type="project" value="UniProtKB-SubCell"/>
</dbReference>
<evidence type="ECO:0000256" key="2">
    <source>
        <dbReference type="ARBA" id="ARBA00006742"/>
    </source>
</evidence>
<evidence type="ECO:0000313" key="12">
    <source>
        <dbReference type="EMBL" id="PCI75078.1"/>
    </source>
</evidence>
<keyword evidence="5 10" id="KW-0812">Transmembrane</keyword>
<dbReference type="PANTHER" id="PTHR33909">
    <property type="entry name" value="SEC TRANSLOCON ACCESSORY COMPLEX SUBUNIT YAJC"/>
    <property type="match status" value="1"/>
</dbReference>
<organism evidence="12 13">
    <name type="scientific">Aerophobetes bacterium</name>
    <dbReference type="NCBI Taxonomy" id="2030807"/>
    <lineage>
        <taxon>Bacteria</taxon>
        <taxon>Candidatus Aerophobota</taxon>
    </lineage>
</organism>
<dbReference type="PANTHER" id="PTHR33909:SF1">
    <property type="entry name" value="SEC TRANSLOCON ACCESSORY COMPLEX SUBUNIT YAJC"/>
    <property type="match status" value="1"/>
</dbReference>
<keyword evidence="4" id="KW-1003">Cell membrane</keyword>
<keyword evidence="8" id="KW-0811">Translocation</keyword>
<dbReference type="Proteomes" id="UP000218775">
    <property type="component" value="Unassembled WGS sequence"/>
</dbReference>
<dbReference type="PRINTS" id="PR01853">
    <property type="entry name" value="YAJCTRNLCASE"/>
</dbReference>
<feature type="transmembrane region" description="Helical" evidence="10">
    <location>
        <begin position="27"/>
        <end position="47"/>
    </location>
</feature>
<dbReference type="GO" id="GO:0015031">
    <property type="term" value="P:protein transport"/>
    <property type="evidence" value="ECO:0007669"/>
    <property type="project" value="UniProtKB-KW"/>
</dbReference>
<dbReference type="InterPro" id="IPR003849">
    <property type="entry name" value="Preprotein_translocase_YajC"/>
</dbReference>
<comment type="subcellular location">
    <subcellularLocation>
        <location evidence="1">Cell membrane</location>
        <topology evidence="1">Single-pass membrane protein</topology>
    </subcellularLocation>
</comment>
<sequence length="115" mass="12500">MMQLAAAFSLVASVVSADESATQSSGTSYQAIMMMVVMGVFFYFILLRPEQKRRKKMKEMRAHLSVGDDVVAMGILGTVDQIDDATVILKMVDGAKIKVLKEAVTSSALHTANKK</sequence>
<protein>
    <submittedName>
        <fullName evidence="12">Preprotein translocase subunit YajC</fullName>
    </submittedName>
</protein>
<evidence type="ECO:0000256" key="10">
    <source>
        <dbReference type="SAM" id="Phobius"/>
    </source>
</evidence>
<evidence type="ECO:0000256" key="5">
    <source>
        <dbReference type="ARBA" id="ARBA00022692"/>
    </source>
</evidence>
<evidence type="ECO:0000256" key="4">
    <source>
        <dbReference type="ARBA" id="ARBA00022475"/>
    </source>
</evidence>
<name>A0A2A4WXD1_UNCAE</name>
<gene>
    <name evidence="12" type="primary">yajC</name>
    <name evidence="12" type="ORF">COB21_06060</name>
</gene>
<feature type="chain" id="PRO_5012743240" evidence="11">
    <location>
        <begin position="18"/>
        <end position="115"/>
    </location>
</feature>
<evidence type="ECO:0000256" key="9">
    <source>
        <dbReference type="ARBA" id="ARBA00023136"/>
    </source>
</evidence>
<evidence type="ECO:0000256" key="7">
    <source>
        <dbReference type="ARBA" id="ARBA00022989"/>
    </source>
</evidence>
<dbReference type="NCBIfam" id="TIGR00739">
    <property type="entry name" value="yajC"/>
    <property type="match status" value="1"/>
</dbReference>
<evidence type="ECO:0000256" key="8">
    <source>
        <dbReference type="ARBA" id="ARBA00023010"/>
    </source>
</evidence>
<proteinExistence type="inferred from homology"/>
<keyword evidence="11" id="KW-0732">Signal</keyword>
<keyword evidence="6" id="KW-0653">Protein transport</keyword>